<dbReference type="EMBL" id="CP144544">
    <property type="protein sequence ID" value="WVW83651.1"/>
    <property type="molecule type" value="Genomic_DNA"/>
</dbReference>
<organism evidence="3">
    <name type="scientific">Kwoniella bestiolae CBS 10118</name>
    <dbReference type="NCBI Taxonomy" id="1296100"/>
    <lineage>
        <taxon>Eukaryota</taxon>
        <taxon>Fungi</taxon>
        <taxon>Dikarya</taxon>
        <taxon>Basidiomycota</taxon>
        <taxon>Agaricomycotina</taxon>
        <taxon>Tremellomycetes</taxon>
        <taxon>Tremellales</taxon>
        <taxon>Cryptococcaceae</taxon>
        <taxon>Kwoniella</taxon>
    </lineage>
</organism>
<protein>
    <submittedName>
        <fullName evidence="3">Uncharacterized protein</fullName>
    </submittedName>
</protein>
<evidence type="ECO:0000256" key="1">
    <source>
        <dbReference type="SAM" id="Phobius"/>
    </source>
</evidence>
<feature type="signal peptide" evidence="2">
    <location>
        <begin position="1"/>
        <end position="21"/>
    </location>
</feature>
<dbReference type="KEGG" id="kbi:30209189"/>
<dbReference type="OrthoDB" id="2564302at2759"/>
<dbReference type="Proteomes" id="UP000092730">
    <property type="component" value="Chromosome 4"/>
</dbReference>
<evidence type="ECO:0000313" key="5">
    <source>
        <dbReference type="Proteomes" id="UP000092730"/>
    </source>
</evidence>
<dbReference type="GeneID" id="30209189"/>
<reference evidence="3" key="3">
    <citation type="submission" date="2014-01" db="EMBL/GenBank/DDBJ databases">
        <title>Evolution of pathogenesis and genome organization in the Tremellales.</title>
        <authorList>
            <person name="Cuomo C."/>
            <person name="Litvintseva A."/>
            <person name="Heitman J."/>
            <person name="Chen Y."/>
            <person name="Sun S."/>
            <person name="Springer D."/>
            <person name="Dromer F."/>
            <person name="Young S."/>
            <person name="Zeng Q."/>
            <person name="Chapman S."/>
            <person name="Gujja S."/>
            <person name="Saif S."/>
            <person name="Birren B."/>
        </authorList>
    </citation>
    <scope>NUCLEOTIDE SEQUENCE</scope>
    <source>
        <strain evidence="3">CBS 10118</strain>
    </source>
</reference>
<evidence type="ECO:0000313" key="3">
    <source>
        <dbReference type="EMBL" id="OCF24980.1"/>
    </source>
</evidence>
<evidence type="ECO:0000313" key="4">
    <source>
        <dbReference type="EMBL" id="WVW83651.1"/>
    </source>
</evidence>
<feature type="chain" id="PRO_5042334770" evidence="2">
    <location>
        <begin position="22"/>
        <end position="281"/>
    </location>
</feature>
<keyword evidence="1" id="KW-0472">Membrane</keyword>
<sequence>MSFLSLPLPLLFLPFLPLGFAASDNKSEWAQAGITIPTSTVISIGLGFLAFSAFILLFLLSFRLNRIRKLAKRNGVPFKTQWRNEGGTWGWLTSFGDSDVNHTSLIGATGRTLDYNRYLYRLYMGLEGDGAEEKDKEKVIPRMWDCDWFSGVGGNEQNEVLDQPLSVTPSPLIINPSKSETPPPPALDICVLIALPSSRTIVPDQIEDLPELIIGSTTLLPTILTTPLNRVTSNTSVDQDKDKKLEIQQIEYSQSQDRKRAEWKLDESKGKGFWYIDGLGD</sequence>
<dbReference type="AlphaFoldDB" id="A0A1B9G1T1"/>
<keyword evidence="2" id="KW-0732">Signal</keyword>
<reference evidence="4" key="2">
    <citation type="submission" date="2013-07" db="EMBL/GenBank/DDBJ databases">
        <authorList>
            <consortium name="The Broad Institute Genome Sequencing Platform"/>
            <person name="Cuomo C."/>
            <person name="Litvintseva A."/>
            <person name="Chen Y."/>
            <person name="Heitman J."/>
            <person name="Sun S."/>
            <person name="Springer D."/>
            <person name="Dromer F."/>
            <person name="Young S.K."/>
            <person name="Zeng Q."/>
            <person name="Gargeya S."/>
            <person name="Fitzgerald M."/>
            <person name="Abouelleil A."/>
            <person name="Alvarado L."/>
            <person name="Berlin A.M."/>
            <person name="Chapman S.B."/>
            <person name="Dewar J."/>
            <person name="Goldberg J."/>
            <person name="Griggs A."/>
            <person name="Gujja S."/>
            <person name="Hansen M."/>
            <person name="Howarth C."/>
            <person name="Imamovic A."/>
            <person name="Larimer J."/>
            <person name="McCowan C."/>
            <person name="Murphy C."/>
            <person name="Pearson M."/>
            <person name="Priest M."/>
            <person name="Roberts A."/>
            <person name="Saif S."/>
            <person name="Shea T."/>
            <person name="Sykes S."/>
            <person name="Wortman J."/>
            <person name="Nusbaum C."/>
            <person name="Birren B."/>
        </authorList>
    </citation>
    <scope>NUCLEOTIDE SEQUENCE</scope>
    <source>
        <strain evidence="4">CBS 10118</strain>
    </source>
</reference>
<dbReference type="EMBL" id="KI894021">
    <property type="protein sequence ID" value="OCF24980.1"/>
    <property type="molecule type" value="Genomic_DNA"/>
</dbReference>
<name>A0A1B9G1T1_9TREE</name>
<reference evidence="4" key="4">
    <citation type="submission" date="2024-02" db="EMBL/GenBank/DDBJ databases">
        <title>Comparative genomics of Cryptococcus and Kwoniella reveals pathogenesis evolution and contrasting modes of karyotype evolution via chromosome fusion or intercentromeric recombination.</title>
        <authorList>
            <person name="Coelho M.A."/>
            <person name="David-Palma M."/>
            <person name="Shea T."/>
            <person name="Bowers K."/>
            <person name="McGinley-Smith S."/>
            <person name="Mohammad A.W."/>
            <person name="Gnirke A."/>
            <person name="Yurkov A.M."/>
            <person name="Nowrousian M."/>
            <person name="Sun S."/>
            <person name="Cuomo C.A."/>
            <person name="Heitman J."/>
        </authorList>
    </citation>
    <scope>NUCLEOTIDE SEQUENCE</scope>
    <source>
        <strain evidence="4">CBS 10118</strain>
    </source>
</reference>
<proteinExistence type="predicted"/>
<dbReference type="RefSeq" id="XP_019046050.1">
    <property type="nucleotide sequence ID" value="XM_019191420.1"/>
</dbReference>
<dbReference type="VEuPathDB" id="FungiDB:I302_04790"/>
<keyword evidence="1" id="KW-0812">Transmembrane</keyword>
<feature type="transmembrane region" description="Helical" evidence="1">
    <location>
        <begin position="40"/>
        <end position="62"/>
    </location>
</feature>
<keyword evidence="5" id="KW-1185">Reference proteome</keyword>
<gene>
    <name evidence="3" type="ORF">I302_04790</name>
    <name evidence="4" type="ORF">I302_105672</name>
</gene>
<evidence type="ECO:0000256" key="2">
    <source>
        <dbReference type="SAM" id="SignalP"/>
    </source>
</evidence>
<keyword evidence="1" id="KW-1133">Transmembrane helix</keyword>
<reference evidence="3" key="1">
    <citation type="submission" date="2013-07" db="EMBL/GenBank/DDBJ databases">
        <title>The Genome Sequence of Cryptococcus bestiolae CBS10118.</title>
        <authorList>
            <consortium name="The Broad Institute Genome Sequencing Platform"/>
            <person name="Cuomo C."/>
            <person name="Litvintseva A."/>
            <person name="Chen Y."/>
            <person name="Heitman J."/>
            <person name="Sun S."/>
            <person name="Springer D."/>
            <person name="Dromer F."/>
            <person name="Young S.K."/>
            <person name="Zeng Q."/>
            <person name="Gargeya S."/>
            <person name="Fitzgerald M."/>
            <person name="Abouelleil A."/>
            <person name="Alvarado L."/>
            <person name="Berlin A.M."/>
            <person name="Chapman S.B."/>
            <person name="Dewar J."/>
            <person name="Goldberg J."/>
            <person name="Griggs A."/>
            <person name="Gujja S."/>
            <person name="Hansen M."/>
            <person name="Howarth C."/>
            <person name="Imamovic A."/>
            <person name="Larimer J."/>
            <person name="McCowan C."/>
            <person name="Murphy C."/>
            <person name="Pearson M."/>
            <person name="Priest M."/>
            <person name="Roberts A."/>
            <person name="Saif S."/>
            <person name="Shea T."/>
            <person name="Sykes S."/>
            <person name="Wortman J."/>
            <person name="Nusbaum C."/>
            <person name="Birren B."/>
        </authorList>
    </citation>
    <scope>NUCLEOTIDE SEQUENCE [LARGE SCALE GENOMIC DNA]</scope>
    <source>
        <strain evidence="3">CBS 10118</strain>
    </source>
</reference>
<accession>A0A1B9G1T1</accession>